<name>A0AAD8K300_TARER</name>
<accession>A0AAD8K300</accession>
<organism evidence="1 2">
    <name type="scientific">Tagetes erecta</name>
    <name type="common">African marigold</name>
    <dbReference type="NCBI Taxonomy" id="13708"/>
    <lineage>
        <taxon>Eukaryota</taxon>
        <taxon>Viridiplantae</taxon>
        <taxon>Streptophyta</taxon>
        <taxon>Embryophyta</taxon>
        <taxon>Tracheophyta</taxon>
        <taxon>Spermatophyta</taxon>
        <taxon>Magnoliopsida</taxon>
        <taxon>eudicotyledons</taxon>
        <taxon>Gunneridae</taxon>
        <taxon>Pentapetalae</taxon>
        <taxon>asterids</taxon>
        <taxon>campanulids</taxon>
        <taxon>Asterales</taxon>
        <taxon>Asteraceae</taxon>
        <taxon>Asteroideae</taxon>
        <taxon>Heliantheae alliance</taxon>
        <taxon>Tageteae</taxon>
        <taxon>Tagetes</taxon>
    </lineage>
</organism>
<dbReference type="EMBL" id="JAUHHV010000009">
    <property type="protein sequence ID" value="KAK1412180.1"/>
    <property type="molecule type" value="Genomic_DNA"/>
</dbReference>
<dbReference type="AlphaFoldDB" id="A0AAD8K300"/>
<protein>
    <submittedName>
        <fullName evidence="1">Uncharacterized protein</fullName>
    </submittedName>
</protein>
<sequence>MAERKVINKYYPNDFDPSKIRRKVIPKNHQMEHIYTKCTACSSEITIKTDPENSDYAVESGAVRCRREVCLRADDDDVKGLKSFEFEDQALGDLKCLKSRRLNVSTDVLLECLKRSNSVEQQKVEEEDEALVKEVFGRSGCLVRRVDDRLLRKRRKLIADDHKPVVTEADSSVVKSSKRLKQGYLKMELKVIETAKSYRIGSVHRYGLYRNKILRL</sequence>
<dbReference type="Proteomes" id="UP001229421">
    <property type="component" value="Unassembled WGS sequence"/>
</dbReference>
<gene>
    <name evidence="1" type="ORF">QVD17_33206</name>
</gene>
<reference evidence="1" key="1">
    <citation type="journal article" date="2023" name="bioRxiv">
        <title>Improved chromosome-level genome assembly for marigold (Tagetes erecta).</title>
        <authorList>
            <person name="Jiang F."/>
            <person name="Yuan L."/>
            <person name="Wang S."/>
            <person name="Wang H."/>
            <person name="Xu D."/>
            <person name="Wang A."/>
            <person name="Fan W."/>
        </authorList>
    </citation>
    <scope>NUCLEOTIDE SEQUENCE</scope>
    <source>
        <strain evidence="1">WSJ</strain>
        <tissue evidence="1">Leaf</tissue>
    </source>
</reference>
<comment type="caution">
    <text evidence="1">The sequence shown here is derived from an EMBL/GenBank/DDBJ whole genome shotgun (WGS) entry which is preliminary data.</text>
</comment>
<proteinExistence type="predicted"/>
<evidence type="ECO:0000313" key="2">
    <source>
        <dbReference type="Proteomes" id="UP001229421"/>
    </source>
</evidence>
<keyword evidence="2" id="KW-1185">Reference proteome</keyword>
<dbReference type="Pfam" id="PF04502">
    <property type="entry name" value="Saf4_Yju2"/>
    <property type="match status" value="1"/>
</dbReference>
<dbReference type="InterPro" id="IPR007590">
    <property type="entry name" value="Saf4/Yju2"/>
</dbReference>
<dbReference type="GO" id="GO:0000398">
    <property type="term" value="P:mRNA splicing, via spliceosome"/>
    <property type="evidence" value="ECO:0007669"/>
    <property type="project" value="InterPro"/>
</dbReference>
<evidence type="ECO:0000313" key="1">
    <source>
        <dbReference type="EMBL" id="KAK1412180.1"/>
    </source>
</evidence>
<dbReference type="PANTHER" id="PTHR12111">
    <property type="entry name" value="SPLICING FACTOR YJU2"/>
    <property type="match status" value="1"/>
</dbReference>